<name>A0A914CRM6_9BILA</name>
<protein>
    <submittedName>
        <fullName evidence="3">G-protein coupled receptors family 1 profile domain-containing protein</fullName>
    </submittedName>
</protein>
<keyword evidence="1" id="KW-1133">Transmembrane helix</keyword>
<feature type="transmembrane region" description="Helical" evidence="1">
    <location>
        <begin position="6"/>
        <end position="25"/>
    </location>
</feature>
<dbReference type="InterPro" id="IPR039952">
    <property type="entry name" value="Aex-2"/>
</dbReference>
<keyword evidence="1" id="KW-0812">Transmembrane</keyword>
<evidence type="ECO:0000256" key="1">
    <source>
        <dbReference type="SAM" id="Phobius"/>
    </source>
</evidence>
<proteinExistence type="predicted"/>
<sequence>MLYIVTITISFVISSIIYLIARNAGRRNPGARSKLFQRLFFVFSSTLWTFITYLPYRLIYLINAIWPRSDPPSNSDLLFMQLGNAFYLFLIVGIVINPVITIVTQRFYWNCLLIYLKKACICLQCNRLRDVVQTRRSFDVDGNAPRVSVSIARSSVNKSEELETSKLANF</sequence>
<dbReference type="PANTHER" id="PTHR21643">
    <property type="entry name" value="G-PROTEIN COUPLED RECEPTORS FAMILY 1 PROFILE DOMAIN-CONTAINING PROTEIN-RELATED"/>
    <property type="match status" value="1"/>
</dbReference>
<dbReference type="AlphaFoldDB" id="A0A914CRM6"/>
<feature type="transmembrane region" description="Helical" evidence="1">
    <location>
        <begin position="46"/>
        <end position="66"/>
    </location>
</feature>
<reference evidence="3" key="1">
    <citation type="submission" date="2022-11" db="UniProtKB">
        <authorList>
            <consortium name="WormBaseParasite"/>
        </authorList>
    </citation>
    <scope>IDENTIFICATION</scope>
</reference>
<evidence type="ECO:0000313" key="3">
    <source>
        <dbReference type="WBParaSite" id="ACRNAN_scaffold1322.g8328.t1"/>
    </source>
</evidence>
<dbReference type="Proteomes" id="UP000887540">
    <property type="component" value="Unplaced"/>
</dbReference>
<feature type="transmembrane region" description="Helical" evidence="1">
    <location>
        <begin position="86"/>
        <end position="109"/>
    </location>
</feature>
<accession>A0A914CRM6</accession>
<dbReference type="PANTHER" id="PTHR21643:SF2">
    <property type="entry name" value="G-PROTEIN COUPLED RECEPTOR AEX-2"/>
    <property type="match status" value="1"/>
</dbReference>
<keyword evidence="2" id="KW-1185">Reference proteome</keyword>
<organism evidence="2 3">
    <name type="scientific">Acrobeloides nanus</name>
    <dbReference type="NCBI Taxonomy" id="290746"/>
    <lineage>
        <taxon>Eukaryota</taxon>
        <taxon>Metazoa</taxon>
        <taxon>Ecdysozoa</taxon>
        <taxon>Nematoda</taxon>
        <taxon>Chromadorea</taxon>
        <taxon>Rhabditida</taxon>
        <taxon>Tylenchina</taxon>
        <taxon>Cephalobomorpha</taxon>
        <taxon>Cephaloboidea</taxon>
        <taxon>Cephalobidae</taxon>
        <taxon>Acrobeloides</taxon>
    </lineage>
</organism>
<evidence type="ECO:0000313" key="2">
    <source>
        <dbReference type="Proteomes" id="UP000887540"/>
    </source>
</evidence>
<dbReference type="WBParaSite" id="ACRNAN_scaffold1322.g8328.t1">
    <property type="protein sequence ID" value="ACRNAN_scaffold1322.g8328.t1"/>
    <property type="gene ID" value="ACRNAN_scaffold1322.g8328"/>
</dbReference>
<dbReference type="SUPFAM" id="SSF81321">
    <property type="entry name" value="Family A G protein-coupled receptor-like"/>
    <property type="match status" value="1"/>
</dbReference>
<keyword evidence="1" id="KW-0472">Membrane</keyword>
<dbReference type="GO" id="GO:0008188">
    <property type="term" value="F:neuropeptide receptor activity"/>
    <property type="evidence" value="ECO:0007669"/>
    <property type="project" value="InterPro"/>
</dbReference>